<name>A0A2S7ST02_9BACT</name>
<keyword evidence="1" id="KW-0812">Transmembrane</keyword>
<dbReference type="RefSeq" id="WP_105040428.1">
    <property type="nucleotide sequence ID" value="NZ_PPSL01000005.1"/>
</dbReference>
<keyword evidence="1" id="KW-1133">Transmembrane helix</keyword>
<organism evidence="2 3">
    <name type="scientific">Flavipsychrobacter stenotrophus</name>
    <dbReference type="NCBI Taxonomy" id="2077091"/>
    <lineage>
        <taxon>Bacteria</taxon>
        <taxon>Pseudomonadati</taxon>
        <taxon>Bacteroidota</taxon>
        <taxon>Chitinophagia</taxon>
        <taxon>Chitinophagales</taxon>
        <taxon>Chitinophagaceae</taxon>
        <taxon>Flavipsychrobacter</taxon>
    </lineage>
</organism>
<gene>
    <name evidence="2" type="ORF">CJD36_017115</name>
</gene>
<dbReference type="Proteomes" id="UP000239872">
    <property type="component" value="Unassembled WGS sequence"/>
</dbReference>
<protein>
    <submittedName>
        <fullName evidence="2">Uncharacterized protein</fullName>
    </submittedName>
</protein>
<evidence type="ECO:0000313" key="3">
    <source>
        <dbReference type="Proteomes" id="UP000239872"/>
    </source>
</evidence>
<keyword evidence="3" id="KW-1185">Reference proteome</keyword>
<reference evidence="2 3" key="1">
    <citation type="submission" date="2018-01" db="EMBL/GenBank/DDBJ databases">
        <title>A novel member of the phylum Bacteroidetes isolated from glacier ice.</title>
        <authorList>
            <person name="Liu Q."/>
            <person name="Xin Y.-H."/>
        </authorList>
    </citation>
    <scope>NUCLEOTIDE SEQUENCE [LARGE SCALE GENOMIC DNA]</scope>
    <source>
        <strain evidence="2 3">RB1R16</strain>
    </source>
</reference>
<evidence type="ECO:0000313" key="2">
    <source>
        <dbReference type="EMBL" id="PQJ09656.1"/>
    </source>
</evidence>
<feature type="transmembrane region" description="Helical" evidence="1">
    <location>
        <begin position="52"/>
        <end position="70"/>
    </location>
</feature>
<dbReference type="AlphaFoldDB" id="A0A2S7ST02"/>
<accession>A0A2S7ST02</accession>
<proteinExistence type="predicted"/>
<dbReference type="EMBL" id="PPSL01000005">
    <property type="protein sequence ID" value="PQJ09656.1"/>
    <property type="molecule type" value="Genomic_DNA"/>
</dbReference>
<keyword evidence="1" id="KW-0472">Membrane</keyword>
<feature type="transmembrane region" description="Helical" evidence="1">
    <location>
        <begin position="26"/>
        <end position="46"/>
    </location>
</feature>
<sequence length="207" mass="23046">MKLEQQGDTYIFTPEVRNRSRVKGMLLFQSAYFIVPGIVAIGAAFFMLTVSIIITLVFIAAGAVLILAGTRYAKKASFAEEITIAVDTLTIAAGGKALQYELGSIEQIFYTGYSAKTDHPLKTGGFDYMGFETREREIARIHDEGHIKFYYGSKTIWFGKELASWDAQKISDALNKVTDGRLYIQNLPDEIPEDVYMHGVKPGQPMP</sequence>
<evidence type="ECO:0000256" key="1">
    <source>
        <dbReference type="SAM" id="Phobius"/>
    </source>
</evidence>
<comment type="caution">
    <text evidence="2">The sequence shown here is derived from an EMBL/GenBank/DDBJ whole genome shotgun (WGS) entry which is preliminary data.</text>
</comment>